<evidence type="ECO:0000313" key="5">
    <source>
        <dbReference type="EMBL" id="CDS13815.1"/>
    </source>
</evidence>
<evidence type="ECO:0000256" key="2">
    <source>
        <dbReference type="ARBA" id="ARBA00012663"/>
    </source>
</evidence>
<evidence type="ECO:0000256" key="1">
    <source>
        <dbReference type="ARBA" id="ARBA00001231"/>
    </source>
</evidence>
<organism evidence="5">
    <name type="scientific">Lichtheimia ramosa</name>
    <dbReference type="NCBI Taxonomy" id="688394"/>
    <lineage>
        <taxon>Eukaryota</taxon>
        <taxon>Fungi</taxon>
        <taxon>Fungi incertae sedis</taxon>
        <taxon>Mucoromycota</taxon>
        <taxon>Mucoromycotina</taxon>
        <taxon>Mucoromycetes</taxon>
        <taxon>Mucorales</taxon>
        <taxon>Lichtheimiaceae</taxon>
        <taxon>Lichtheimia</taxon>
    </lineage>
</organism>
<dbReference type="EC" id="3.2.1.52" evidence="2"/>
<dbReference type="InterPro" id="IPR025705">
    <property type="entry name" value="Beta_hexosaminidase_sua/sub"/>
</dbReference>
<name>A0A077X2K0_9FUNG</name>
<dbReference type="SUPFAM" id="SSF55545">
    <property type="entry name" value="beta-N-acetylhexosaminidase-like domain"/>
    <property type="match status" value="1"/>
</dbReference>
<dbReference type="Pfam" id="PF14845">
    <property type="entry name" value="Glycohydro_20b2"/>
    <property type="match status" value="1"/>
</dbReference>
<protein>
    <recommendedName>
        <fullName evidence="2">beta-N-acetylhexosaminidase</fullName>
        <ecNumber evidence="2">3.2.1.52</ecNumber>
    </recommendedName>
</protein>
<dbReference type="GO" id="GO:0030203">
    <property type="term" value="P:glycosaminoglycan metabolic process"/>
    <property type="evidence" value="ECO:0007669"/>
    <property type="project" value="TreeGrafter"/>
</dbReference>
<dbReference type="GO" id="GO:0004563">
    <property type="term" value="F:beta-N-acetylhexosaminidase activity"/>
    <property type="evidence" value="ECO:0007669"/>
    <property type="project" value="UniProtKB-EC"/>
</dbReference>
<evidence type="ECO:0000256" key="3">
    <source>
        <dbReference type="ARBA" id="ARBA00022801"/>
    </source>
</evidence>
<dbReference type="InterPro" id="IPR029019">
    <property type="entry name" value="HEX_eukaryotic_N"/>
</dbReference>
<dbReference type="OrthoDB" id="428480at2759"/>
<dbReference type="SUPFAM" id="SSF51445">
    <property type="entry name" value="(Trans)glycosidases"/>
    <property type="match status" value="1"/>
</dbReference>
<dbReference type="PRINTS" id="PR00738">
    <property type="entry name" value="GLHYDRLASE20"/>
</dbReference>
<sequence length="191" mass="21015">MAFGSLIDSQMAYRSNNIFLAWTTILTPIQVQYAKDALSSLDISVKNNSVALDFGVDESYTLDVPSSGGKASLSTATWVGTLRGPEAFSQLVVASTSNKKSNLVVHTAHIEDKPSFPHRGIRLVLEIDMPAHTGIIAEPHPDYIIIGYHHFWNGIAAESPVDQIDLLNNDAWQFQRCCCSKFGQLHSRITL</sequence>
<dbReference type="InterPro" id="IPR029018">
    <property type="entry name" value="Hex-like_dom2"/>
</dbReference>
<dbReference type="Gene3D" id="3.30.379.10">
    <property type="entry name" value="Chitobiase/beta-hexosaminidase domain 2-like"/>
    <property type="match status" value="1"/>
</dbReference>
<dbReference type="Gene3D" id="3.20.20.80">
    <property type="entry name" value="Glycosidases"/>
    <property type="match status" value="1"/>
</dbReference>
<dbReference type="GO" id="GO:0005975">
    <property type="term" value="P:carbohydrate metabolic process"/>
    <property type="evidence" value="ECO:0007669"/>
    <property type="project" value="InterPro"/>
</dbReference>
<dbReference type="PANTHER" id="PTHR22600">
    <property type="entry name" value="BETA-HEXOSAMINIDASE"/>
    <property type="match status" value="1"/>
</dbReference>
<dbReference type="AlphaFoldDB" id="A0A077X2K0"/>
<keyword evidence="3" id="KW-0378">Hydrolase</keyword>
<gene>
    <name evidence="5" type="ORF">LRAMOSA05989</name>
</gene>
<proteinExistence type="predicted"/>
<dbReference type="PANTHER" id="PTHR22600:SF57">
    <property type="entry name" value="BETA-N-ACETYLHEXOSAMINIDASE"/>
    <property type="match status" value="1"/>
</dbReference>
<dbReference type="GO" id="GO:0016020">
    <property type="term" value="C:membrane"/>
    <property type="evidence" value="ECO:0007669"/>
    <property type="project" value="TreeGrafter"/>
</dbReference>
<feature type="domain" description="Beta-hexosaminidase eukaryotic type N-terminal" evidence="4">
    <location>
        <begin position="33"/>
        <end position="91"/>
    </location>
</feature>
<evidence type="ECO:0000259" key="4">
    <source>
        <dbReference type="Pfam" id="PF14845"/>
    </source>
</evidence>
<dbReference type="InterPro" id="IPR017853">
    <property type="entry name" value="GH"/>
</dbReference>
<dbReference type="EMBL" id="LK023385">
    <property type="protein sequence ID" value="CDS13815.1"/>
    <property type="molecule type" value="Genomic_DNA"/>
</dbReference>
<comment type="catalytic activity">
    <reaction evidence="1">
        <text>Hydrolysis of terminal non-reducing N-acetyl-D-hexosamine residues in N-acetyl-beta-D-hexosaminides.</text>
        <dbReference type="EC" id="3.2.1.52"/>
    </reaction>
</comment>
<reference evidence="5" key="1">
    <citation type="journal article" date="2014" name="Genome Announc.">
        <title>De novo whole-genome sequence and genome annotation of Lichtheimia ramosa.</title>
        <authorList>
            <person name="Linde J."/>
            <person name="Schwartze V."/>
            <person name="Binder U."/>
            <person name="Lass-Florl C."/>
            <person name="Voigt K."/>
            <person name="Horn F."/>
        </authorList>
    </citation>
    <scope>NUCLEOTIDE SEQUENCE</scope>
    <source>
        <strain evidence="5">JMRC FSU:6197</strain>
    </source>
</reference>
<accession>A0A077X2K0</accession>